<dbReference type="InterPro" id="IPR002938">
    <property type="entry name" value="FAD-bd"/>
</dbReference>
<dbReference type="GO" id="GO:0016709">
    <property type="term" value="F:oxidoreductase activity, acting on paired donors, with incorporation or reduction of molecular oxygen, NAD(P)H as one donor, and incorporation of one atom of oxygen"/>
    <property type="evidence" value="ECO:0007669"/>
    <property type="project" value="UniProtKB-ARBA"/>
</dbReference>
<dbReference type="InterPro" id="IPR050641">
    <property type="entry name" value="RIFMO-like"/>
</dbReference>
<reference evidence="6" key="1">
    <citation type="submission" date="2020-05" db="EMBL/GenBank/DDBJ databases">
        <title>Mycena genomes resolve the evolution of fungal bioluminescence.</title>
        <authorList>
            <person name="Tsai I.J."/>
        </authorList>
    </citation>
    <scope>NUCLEOTIDE SEQUENCE</scope>
    <source>
        <strain evidence="6">110903Hualien_Pintung</strain>
    </source>
</reference>
<dbReference type="PANTHER" id="PTHR43004:SF19">
    <property type="entry name" value="BINDING MONOOXYGENASE, PUTATIVE (JCVI)-RELATED"/>
    <property type="match status" value="1"/>
</dbReference>
<proteinExistence type="predicted"/>
<organism evidence="6 7">
    <name type="scientific">Mycena chlorophos</name>
    <name type="common">Agaric fungus</name>
    <name type="synonym">Agaricus chlorophos</name>
    <dbReference type="NCBI Taxonomy" id="658473"/>
    <lineage>
        <taxon>Eukaryota</taxon>
        <taxon>Fungi</taxon>
        <taxon>Dikarya</taxon>
        <taxon>Basidiomycota</taxon>
        <taxon>Agaricomycotina</taxon>
        <taxon>Agaricomycetes</taxon>
        <taxon>Agaricomycetidae</taxon>
        <taxon>Agaricales</taxon>
        <taxon>Marasmiineae</taxon>
        <taxon>Mycenaceae</taxon>
        <taxon>Mycena</taxon>
    </lineage>
</organism>
<gene>
    <name evidence="6" type="ORF">HMN09_00364400</name>
</gene>
<feature type="domain" description="FAD-binding" evidence="5">
    <location>
        <begin position="62"/>
        <end position="416"/>
    </location>
</feature>
<dbReference type="OrthoDB" id="2690153at2759"/>
<dbReference type="PANTHER" id="PTHR43004">
    <property type="entry name" value="TRK SYSTEM POTASSIUM UPTAKE PROTEIN"/>
    <property type="match status" value="1"/>
</dbReference>
<evidence type="ECO:0000256" key="3">
    <source>
        <dbReference type="ARBA" id="ARBA00022827"/>
    </source>
</evidence>
<evidence type="ECO:0000256" key="4">
    <source>
        <dbReference type="ARBA" id="ARBA00023002"/>
    </source>
</evidence>
<dbReference type="Proteomes" id="UP000613580">
    <property type="component" value="Unassembled WGS sequence"/>
</dbReference>
<dbReference type="InterPro" id="IPR036188">
    <property type="entry name" value="FAD/NAD-bd_sf"/>
</dbReference>
<evidence type="ECO:0000259" key="5">
    <source>
        <dbReference type="Pfam" id="PF01494"/>
    </source>
</evidence>
<evidence type="ECO:0000256" key="1">
    <source>
        <dbReference type="ARBA" id="ARBA00001974"/>
    </source>
</evidence>
<comment type="caution">
    <text evidence="6">The sequence shown here is derived from an EMBL/GenBank/DDBJ whole genome shotgun (WGS) entry which is preliminary data.</text>
</comment>
<keyword evidence="2" id="KW-0285">Flavoprotein</keyword>
<dbReference type="Pfam" id="PF01494">
    <property type="entry name" value="FAD_binding_3"/>
    <property type="match status" value="1"/>
</dbReference>
<keyword evidence="7" id="KW-1185">Reference proteome</keyword>
<keyword evidence="3" id="KW-0274">FAD</keyword>
<dbReference type="PRINTS" id="PR00420">
    <property type="entry name" value="RNGMNOXGNASE"/>
</dbReference>
<dbReference type="GO" id="GO:0071949">
    <property type="term" value="F:FAD binding"/>
    <property type="evidence" value="ECO:0007669"/>
    <property type="project" value="InterPro"/>
</dbReference>
<evidence type="ECO:0000256" key="2">
    <source>
        <dbReference type="ARBA" id="ARBA00022630"/>
    </source>
</evidence>
<dbReference type="EMBL" id="JACAZE010000004">
    <property type="protein sequence ID" value="KAF7318542.1"/>
    <property type="molecule type" value="Genomic_DNA"/>
</dbReference>
<sequence>MSPEVFSQFASAHDSGTIARQSTGCRDGKEVGLNIYGSDDRVFLLSQSTRYPLSMSALPSSTEVLIVGAGPTGLACALGLAARNVPFLLVDALSEGHNSSRAVLMQASSLEALEAIHPSLPASIVAGGIQSATFNAVDVHERPIFTIRMDNALVKKTKYPFCLLVPQHRVEARMREALAQKRRGGEVHWGKRVVDLRERETEDGSVKWDVSFEGGETVQARYVVAADGSKSTIRSLAGIRFLNPYNKTPTEATPGEKDLSFVVADVLLEDPLPAHTPHNAIQIMVGKGGVVLTAPIPAEPTDLSSRNLFRVYLGVPDTPPSKPDSAYLQAILDARGPGSHTTTHPALKIVRVLDSSRYRTRPALAERYVHRASKGGAYVLLAGDSAHKHGPAGGQGMNMGVCDATELADIIADHLSSLSSSSASSLPTDDSKKPHTADAVELFDAYSTRRRAVAKTVIDMVEGMTELERGGDGWDQWFRMNALWLAFKIPFINSTVAWQLSGLGHAVKK</sequence>
<dbReference type="AlphaFoldDB" id="A0A8H6WI62"/>
<comment type="cofactor">
    <cofactor evidence="1">
        <name>FAD</name>
        <dbReference type="ChEBI" id="CHEBI:57692"/>
    </cofactor>
</comment>
<protein>
    <submittedName>
        <fullName evidence="6">FAD/NAD(P)-binding domain-containing protein</fullName>
    </submittedName>
</protein>
<keyword evidence="4" id="KW-0560">Oxidoreductase</keyword>
<evidence type="ECO:0000313" key="6">
    <source>
        <dbReference type="EMBL" id="KAF7318542.1"/>
    </source>
</evidence>
<accession>A0A8H6WI62</accession>
<name>A0A8H6WI62_MYCCL</name>
<evidence type="ECO:0000313" key="7">
    <source>
        <dbReference type="Proteomes" id="UP000613580"/>
    </source>
</evidence>
<dbReference type="Gene3D" id="3.50.50.60">
    <property type="entry name" value="FAD/NAD(P)-binding domain"/>
    <property type="match status" value="2"/>
</dbReference>
<dbReference type="SUPFAM" id="SSF51905">
    <property type="entry name" value="FAD/NAD(P)-binding domain"/>
    <property type="match status" value="1"/>
</dbReference>